<dbReference type="EMBL" id="CP012159">
    <property type="protein sequence ID" value="AKT40264.1"/>
    <property type="molecule type" value="Genomic_DNA"/>
</dbReference>
<dbReference type="GO" id="GO:0006281">
    <property type="term" value="P:DNA repair"/>
    <property type="evidence" value="ECO:0007669"/>
    <property type="project" value="InterPro"/>
</dbReference>
<feature type="compositionally biased region" description="Low complexity" evidence="3">
    <location>
        <begin position="342"/>
        <end position="357"/>
    </location>
</feature>
<evidence type="ECO:0000313" key="5">
    <source>
        <dbReference type="Proteomes" id="UP000067626"/>
    </source>
</evidence>
<sequence length="988" mass="106922">MTGDPGVAATSDPSQASAGNPCSPGTARCVDEVTSEVCNEEGKSFERTRCEVDTLCLEGRCVGLASPRGKLDPARFHTVRGEGWLNGWGATEPLSTKSFDKLPHPDAVLTGVDAPKLTSLCAARGFVTVLTKDKKRKGETRRAVLAGYLVSGQQRPVTVLVGMRGGARVYLNGAIALEGRRPGNEQPLQDEVIADAELRAGVNTLVVVVEQFEPAPAGLWLRVRGARGEPLPDLRFASAASEDCAPEELLDVRWSPRAIAEGFAVEAHLQAPGLWPRRLGELSYEARLTGKKGEGDVLGRGAVPLASLTGEGASVSMVAPFEEAGKAELRLRLEATGRGADATTPAGPSAKPGAASSGRDKLAEVRTPLVFRGDLHRSIIALDAAVTAAARPDLPSGSRDSFTHHVATLKLALAEAHPDLPWLRAHTREAKSLAKVLLQGQDPYRNKTGVVHRAYRAKVDGALQPYLVFVPPSYKSEGTPMPLVLVAHGLDNPPGVALRALIGEAPDMASDRARAARHLPAFPDQGAILAAPWGFGNAGPRPLGEQDTLDVIDAIEADYRVDPRRVSLTGYSLGGTVAFTVPLHYPDRFAAAAPLCGYPNLKDYRNVRGVPHAPWEDRLIDQRYIVRYAENGLHLPLHVVHGGKDGPDRSRVVVDRYRALGNPVTFDLQDDLDHNVWDHGYERGRMISWLTARRRPEVPPRVRLVTGEHRYDRAFWVRLVGREDGARRGEIDAHWVKDARRVEVTTRNVEALALDFRGIGTIDGGTAQVVLDGESPIEVSERAGEAFFVRRRGAWTRSDEAPPRAGKKRPGVSGPLDDALRHQQLIVYGTLDPAQTETNRAVAAYHGSIHATGAETRYPVKADTEITEAELTGRTLVLVGSPSSNRVTALFAGDLPVKFEDDALTLRGKRHAGPHVGVSLIWPHPRDAAEYLVLHAGVTFRGTAYSRFLPRLAPDFVVYDARITAQKGDLLMDRRPALDGGFFGEAWD</sequence>
<feature type="region of interest" description="Disordered" evidence="3">
    <location>
        <begin position="1"/>
        <end position="25"/>
    </location>
</feature>
<evidence type="ECO:0000256" key="3">
    <source>
        <dbReference type="SAM" id="MobiDB-lite"/>
    </source>
</evidence>
<dbReference type="AlphaFoldDB" id="A0A0K1EHD3"/>
<dbReference type="Gene3D" id="3.40.50.1820">
    <property type="entry name" value="alpha/beta hydrolase"/>
    <property type="match status" value="1"/>
</dbReference>
<evidence type="ECO:0008006" key="6">
    <source>
        <dbReference type="Google" id="ProtNLM"/>
    </source>
</evidence>
<feature type="active site" description="Proton acceptor" evidence="2">
    <location>
        <position position="442"/>
    </location>
</feature>
<dbReference type="SUPFAM" id="SSF53474">
    <property type="entry name" value="alpha/beta-Hydrolases"/>
    <property type="match status" value="1"/>
</dbReference>
<evidence type="ECO:0000256" key="2">
    <source>
        <dbReference type="PROSITE-ProRule" id="PRU10072"/>
    </source>
</evidence>
<keyword evidence="1" id="KW-0732">Signal</keyword>
<dbReference type="PANTHER" id="PTHR43037:SF1">
    <property type="entry name" value="BLL1128 PROTEIN"/>
    <property type="match status" value="1"/>
</dbReference>
<dbReference type="STRING" id="52.CMC5_044170"/>
<feature type="region of interest" description="Disordered" evidence="3">
    <location>
        <begin position="338"/>
        <end position="360"/>
    </location>
</feature>
<organism evidence="4 5">
    <name type="scientific">Chondromyces crocatus</name>
    <dbReference type="NCBI Taxonomy" id="52"/>
    <lineage>
        <taxon>Bacteria</taxon>
        <taxon>Pseudomonadati</taxon>
        <taxon>Myxococcota</taxon>
        <taxon>Polyangia</taxon>
        <taxon>Polyangiales</taxon>
        <taxon>Polyangiaceae</taxon>
        <taxon>Chondromyces</taxon>
    </lineage>
</organism>
<dbReference type="GO" id="GO:0016799">
    <property type="term" value="F:hydrolase activity, hydrolyzing N-glycosyl compounds"/>
    <property type="evidence" value="ECO:0007669"/>
    <property type="project" value="InterPro"/>
</dbReference>
<reference evidence="4 5" key="1">
    <citation type="submission" date="2015-07" db="EMBL/GenBank/DDBJ databases">
        <title>Genome analysis of myxobacterium Chondromyces crocatus Cm c5 reveals a high potential for natural compound synthesis and the genetic basis for the loss of fruiting body formation.</title>
        <authorList>
            <person name="Zaburannyi N."/>
            <person name="Bunk B."/>
            <person name="Maier J."/>
            <person name="Overmann J."/>
            <person name="Mueller R."/>
        </authorList>
    </citation>
    <scope>NUCLEOTIDE SEQUENCE [LARGE SCALE GENOMIC DNA]</scope>
    <source>
        <strain evidence="4 5">Cm c5</strain>
    </source>
</reference>
<protein>
    <recommendedName>
        <fullName evidence="6">Peptidase S9 prolyl oligopeptidase catalytic domain-containing protein</fullName>
    </recommendedName>
</protein>
<feature type="compositionally biased region" description="Polar residues" evidence="3">
    <location>
        <begin position="11"/>
        <end position="20"/>
    </location>
</feature>
<dbReference type="Proteomes" id="UP000067626">
    <property type="component" value="Chromosome"/>
</dbReference>
<keyword evidence="5" id="KW-1185">Reference proteome</keyword>
<dbReference type="InterPro" id="IPR018085">
    <property type="entry name" value="Ura-DNA_Glyclase_AS"/>
</dbReference>
<evidence type="ECO:0000313" key="4">
    <source>
        <dbReference type="EMBL" id="AKT40264.1"/>
    </source>
</evidence>
<dbReference type="KEGG" id="ccro:CMC5_044170"/>
<evidence type="ECO:0000256" key="1">
    <source>
        <dbReference type="ARBA" id="ARBA00022729"/>
    </source>
</evidence>
<dbReference type="InterPro" id="IPR000801">
    <property type="entry name" value="Esterase-like"/>
</dbReference>
<name>A0A0K1EHD3_CHOCO</name>
<dbReference type="Pfam" id="PF00756">
    <property type="entry name" value="Esterase"/>
    <property type="match status" value="1"/>
</dbReference>
<dbReference type="InterPro" id="IPR029058">
    <property type="entry name" value="AB_hydrolase_fold"/>
</dbReference>
<proteinExistence type="predicted"/>
<accession>A0A0K1EHD3</accession>
<gene>
    <name evidence="4" type="ORF">CMC5_044170</name>
</gene>
<dbReference type="PANTHER" id="PTHR43037">
    <property type="entry name" value="UNNAMED PRODUCT-RELATED"/>
    <property type="match status" value="1"/>
</dbReference>
<dbReference type="PROSITE" id="PS00130">
    <property type="entry name" value="U_DNA_GLYCOSYLASE"/>
    <property type="match status" value="1"/>
</dbReference>
<dbReference type="InterPro" id="IPR050955">
    <property type="entry name" value="Plant_Biomass_Hydrol_Est"/>
</dbReference>